<dbReference type="InterPro" id="IPR027417">
    <property type="entry name" value="P-loop_NTPase"/>
</dbReference>
<gene>
    <name evidence="2" type="ORF">QA636_04605</name>
</gene>
<proteinExistence type="predicted"/>
<name>A0ABY8JHB1_9BRAD</name>
<accession>A0ABY8JHB1</accession>
<dbReference type="Gene3D" id="3.40.50.300">
    <property type="entry name" value="P-loop containing nucleotide triphosphate hydrolases"/>
    <property type="match status" value="1"/>
</dbReference>
<protein>
    <submittedName>
        <fullName evidence="2">NACHT domain-containing protein</fullName>
    </submittedName>
</protein>
<feature type="domain" description="NACHT" evidence="1">
    <location>
        <begin position="17"/>
        <end position="162"/>
    </location>
</feature>
<reference evidence="2 3" key="1">
    <citation type="submission" date="2023-04" db="EMBL/GenBank/DDBJ databases">
        <title>Australian commercial rhizobial inoculants.</title>
        <authorList>
            <person name="Kohlmeier M.G."/>
            <person name="O'Hara G.W."/>
            <person name="Colombi E."/>
            <person name="Ramsay J.P."/>
            <person name="Terpolilli J."/>
        </authorList>
    </citation>
    <scope>NUCLEOTIDE SEQUENCE [LARGE SCALE GENOMIC DNA]</scope>
    <source>
        <strain evidence="2 3">CB627</strain>
    </source>
</reference>
<dbReference type="InterPro" id="IPR007111">
    <property type="entry name" value="NACHT_NTPase"/>
</dbReference>
<dbReference type="PANTHER" id="PTHR46844">
    <property type="entry name" value="SLR5058 PROTEIN"/>
    <property type="match status" value="1"/>
</dbReference>
<dbReference type="Pfam" id="PF05729">
    <property type="entry name" value="NACHT"/>
    <property type="match status" value="1"/>
</dbReference>
<dbReference type="Proteomes" id="UP001221546">
    <property type="component" value="Chromosome"/>
</dbReference>
<sequence length="531" mass="60507">MIDEAGFIERIPRDKAIIICGSGGSGKSIFMRHLFLTLVHSQTPVLPILVELRGINELGSSKILPYVYHSLVLGPGAVISEKQFEAAVKSGAIYLILDGFDEVSPDLRSSLEKELIELQRNNPSMVLIVTSREDERFSSWQSFTRYSVLPMAKKEVVQLLRKLPYEKIIRNKFAEAVRTSLYDKHESFLSNPLLATMMLITYEQFAQIPDKIHIFYEQAFETLFFRHDTLKEAGFERKRYVDLAINEFKNCLSSLCISTYVKAKFLFTETEILDAIAVACQYEKLNIKPADFLRDLIESVCIMQRDGTSITFTHRSFQEYFSACFIARSPPIDLADLLDKLSLQPTDSVISMAVDINRPLIERAWVLPRLREMMPALRKFDAKHPISFATEVIGDFGLSVMGNEKGKEHTVLNLGDSRMHSFPLMMERLYPVQFKGVFDALENEDSIPGEEIGRRIEARDREANNISNREAKRASRVRGLPLSPEDDEWLASTNVGKHFELFRKALLAVARHVEKSVNDAEKTGRTLVLLR</sequence>
<keyword evidence="3" id="KW-1185">Reference proteome</keyword>
<dbReference type="EMBL" id="CP121646">
    <property type="protein sequence ID" value="WFU64836.1"/>
    <property type="molecule type" value="Genomic_DNA"/>
</dbReference>
<dbReference type="PANTHER" id="PTHR46844:SF1">
    <property type="entry name" value="SLR5058 PROTEIN"/>
    <property type="match status" value="1"/>
</dbReference>
<evidence type="ECO:0000259" key="1">
    <source>
        <dbReference type="Pfam" id="PF05729"/>
    </source>
</evidence>
<dbReference type="SUPFAM" id="SSF52540">
    <property type="entry name" value="P-loop containing nucleoside triphosphate hydrolases"/>
    <property type="match status" value="1"/>
</dbReference>
<evidence type="ECO:0000313" key="2">
    <source>
        <dbReference type="EMBL" id="WFU64836.1"/>
    </source>
</evidence>
<evidence type="ECO:0000313" key="3">
    <source>
        <dbReference type="Proteomes" id="UP001221546"/>
    </source>
</evidence>
<organism evidence="2 3">
    <name type="scientific">Bradyrhizobium brasilense</name>
    <dbReference type="NCBI Taxonomy" id="1419277"/>
    <lineage>
        <taxon>Bacteria</taxon>
        <taxon>Pseudomonadati</taxon>
        <taxon>Pseudomonadota</taxon>
        <taxon>Alphaproteobacteria</taxon>
        <taxon>Hyphomicrobiales</taxon>
        <taxon>Nitrobacteraceae</taxon>
        <taxon>Bradyrhizobium</taxon>
    </lineage>
</organism>
<dbReference type="RefSeq" id="WP_310885517.1">
    <property type="nucleotide sequence ID" value="NZ_CP121646.1"/>
</dbReference>